<dbReference type="AlphaFoldDB" id="A0A7K3WS94"/>
<dbReference type="Proteomes" id="UP000486602">
    <property type="component" value="Unassembled WGS sequence"/>
</dbReference>
<reference evidence="1 2" key="1">
    <citation type="submission" date="2020-02" db="EMBL/GenBank/DDBJ databases">
        <title>Out from the shadows clarifying the taxonomy of the family Cryomorphaceae and related taxa by utilizing the GTDB taxonomic framework.</title>
        <authorList>
            <person name="Bowman J.P."/>
        </authorList>
    </citation>
    <scope>NUCLEOTIDE SEQUENCE [LARGE SCALE GENOMIC DNA]</scope>
    <source>
        <strain evidence="1 2">QSSC 1-22</strain>
    </source>
</reference>
<dbReference type="InterPro" id="IPR004714">
    <property type="entry name" value="Cyt_oxidase_maturation_cbb3"/>
</dbReference>
<protein>
    <submittedName>
        <fullName evidence="1">Cbb3-type cytochrome oxidase assembly protein CcoS</fullName>
    </submittedName>
</protein>
<comment type="caution">
    <text evidence="1">The sequence shown here is derived from an EMBL/GenBank/DDBJ whole genome shotgun (WGS) entry which is preliminary data.</text>
</comment>
<dbReference type="EMBL" id="JAAGVY010000017">
    <property type="protein sequence ID" value="NEN23931.1"/>
    <property type="molecule type" value="Genomic_DNA"/>
</dbReference>
<dbReference type="PANTHER" id="PTHR41532:SF1">
    <property type="entry name" value="FIXS PROTEIN"/>
    <property type="match status" value="1"/>
</dbReference>
<evidence type="ECO:0000313" key="2">
    <source>
        <dbReference type="Proteomes" id="UP000486602"/>
    </source>
</evidence>
<dbReference type="Pfam" id="PF03597">
    <property type="entry name" value="FixS"/>
    <property type="match status" value="1"/>
</dbReference>
<keyword evidence="2" id="KW-1185">Reference proteome</keyword>
<name>A0A7K3WS94_9FLAO</name>
<gene>
    <name evidence="1" type="primary">ccoS</name>
    <name evidence="1" type="ORF">G3O08_10515</name>
</gene>
<organism evidence="1 2">
    <name type="scientific">Cryomorpha ignava</name>
    <dbReference type="NCBI Taxonomy" id="101383"/>
    <lineage>
        <taxon>Bacteria</taxon>
        <taxon>Pseudomonadati</taxon>
        <taxon>Bacteroidota</taxon>
        <taxon>Flavobacteriia</taxon>
        <taxon>Flavobacteriales</taxon>
        <taxon>Cryomorphaceae</taxon>
        <taxon>Cryomorpha</taxon>
    </lineage>
</organism>
<evidence type="ECO:0000313" key="1">
    <source>
        <dbReference type="EMBL" id="NEN23931.1"/>
    </source>
</evidence>
<dbReference type="PANTHER" id="PTHR41532">
    <property type="entry name" value="FIXS PROTEIN"/>
    <property type="match status" value="1"/>
</dbReference>
<proteinExistence type="predicted"/>
<sequence length="59" mass="6658">MEAMFLLIGISLVVALAFLGGFFWAVRSKQYDDDFTPSVRMLFDDDIDNNSNHPDNSSN</sequence>
<accession>A0A7K3WS94</accession>
<dbReference type="NCBIfam" id="TIGR00847">
    <property type="entry name" value="ccoS"/>
    <property type="match status" value="1"/>
</dbReference>